<dbReference type="AlphaFoldDB" id="A0ABD1D356"/>
<accession>A0ABD1D356</accession>
<evidence type="ECO:0000313" key="2">
    <source>
        <dbReference type="Proteomes" id="UP001562425"/>
    </source>
</evidence>
<feature type="non-terminal residue" evidence="1">
    <location>
        <position position="21"/>
    </location>
</feature>
<evidence type="ECO:0000313" key="1">
    <source>
        <dbReference type="EMBL" id="KAL1391457.1"/>
    </source>
</evidence>
<reference evidence="1 2" key="1">
    <citation type="submission" date="2024-05" db="EMBL/GenBank/DDBJ databases">
        <title>Culex pipiens pipiens assembly and annotation.</title>
        <authorList>
            <person name="Alout H."/>
            <person name="Durand T."/>
        </authorList>
    </citation>
    <scope>NUCLEOTIDE SEQUENCE [LARGE SCALE GENOMIC DNA]</scope>
    <source>
        <strain evidence="1">HA-2024</strain>
        <tissue evidence="1">Whole body</tissue>
    </source>
</reference>
<sequence>VVKGEELLCRRRRRYSKIHPR</sequence>
<organism evidence="1 2">
    <name type="scientific">Culex pipiens pipiens</name>
    <name type="common">Northern house mosquito</name>
    <dbReference type="NCBI Taxonomy" id="38569"/>
    <lineage>
        <taxon>Eukaryota</taxon>
        <taxon>Metazoa</taxon>
        <taxon>Ecdysozoa</taxon>
        <taxon>Arthropoda</taxon>
        <taxon>Hexapoda</taxon>
        <taxon>Insecta</taxon>
        <taxon>Pterygota</taxon>
        <taxon>Neoptera</taxon>
        <taxon>Endopterygota</taxon>
        <taxon>Diptera</taxon>
        <taxon>Nematocera</taxon>
        <taxon>Culicoidea</taxon>
        <taxon>Culicidae</taxon>
        <taxon>Culicinae</taxon>
        <taxon>Culicini</taxon>
        <taxon>Culex</taxon>
        <taxon>Culex</taxon>
    </lineage>
</organism>
<dbReference type="Proteomes" id="UP001562425">
    <property type="component" value="Unassembled WGS sequence"/>
</dbReference>
<keyword evidence="2" id="KW-1185">Reference proteome</keyword>
<name>A0ABD1D356_CULPP</name>
<comment type="caution">
    <text evidence="1">The sequence shown here is derived from an EMBL/GenBank/DDBJ whole genome shotgun (WGS) entry which is preliminary data.</text>
</comment>
<dbReference type="EMBL" id="JBEHCU010007873">
    <property type="protein sequence ID" value="KAL1391457.1"/>
    <property type="molecule type" value="Genomic_DNA"/>
</dbReference>
<proteinExistence type="predicted"/>
<protein>
    <submittedName>
        <fullName evidence="1">Uncharacterized protein</fullName>
    </submittedName>
</protein>
<gene>
    <name evidence="1" type="ORF">pipiens_000371</name>
</gene>
<feature type="non-terminal residue" evidence="1">
    <location>
        <position position="1"/>
    </location>
</feature>